<comment type="caution">
    <text evidence="1">The sequence shown here is derived from an EMBL/GenBank/DDBJ whole genome shotgun (WGS) entry which is preliminary data.</text>
</comment>
<dbReference type="RefSeq" id="WP_289366095.1">
    <property type="nucleotide sequence ID" value="NZ_JAUCBP010000011.1"/>
</dbReference>
<proteinExistence type="predicted"/>
<gene>
    <name evidence="1" type="ORF">QTP81_13010</name>
</gene>
<dbReference type="Gene3D" id="3.40.50.300">
    <property type="entry name" value="P-loop containing nucleotide triphosphate hydrolases"/>
    <property type="match status" value="1"/>
</dbReference>
<sequence>MLYILSGASRSGKTIVAKEFLKKTGIPYMSVDAIMMGFTNGIPEYGIHDKLWPHEIAERLWPFLQAMCKSMLWTEVDFVLEGEAFLPELVRKLLDEHPDKIRVAFMGYADANSDEKANDIKKFSSGVGDWLVNEPDDYIKNHIENMVVYSVMIREGCARNNLLYFDTSQDFEGTVRRVLDSFKPPAAQ</sequence>
<keyword evidence="2" id="KW-1185">Reference proteome</keyword>
<dbReference type="InterPro" id="IPR027417">
    <property type="entry name" value="P-loop_NTPase"/>
</dbReference>
<protein>
    <recommendedName>
        <fullName evidence="3">Adenylate kinase</fullName>
    </recommendedName>
</protein>
<evidence type="ECO:0008006" key="3">
    <source>
        <dbReference type="Google" id="ProtNLM"/>
    </source>
</evidence>
<evidence type="ECO:0000313" key="2">
    <source>
        <dbReference type="Proteomes" id="UP001234343"/>
    </source>
</evidence>
<reference evidence="1 2" key="1">
    <citation type="submission" date="2023-06" db="EMBL/GenBank/DDBJ databases">
        <title>Alteromonas sp. ASW11-36 isolated from intertidal sand.</title>
        <authorList>
            <person name="Li Y."/>
        </authorList>
    </citation>
    <scope>NUCLEOTIDE SEQUENCE [LARGE SCALE GENOMIC DNA]</scope>
    <source>
        <strain evidence="1 2">ASW11-36</strain>
    </source>
</reference>
<organism evidence="1 2">
    <name type="scientific">Alteromonas arenosi</name>
    <dbReference type="NCBI Taxonomy" id="3055817"/>
    <lineage>
        <taxon>Bacteria</taxon>
        <taxon>Pseudomonadati</taxon>
        <taxon>Pseudomonadota</taxon>
        <taxon>Gammaproteobacteria</taxon>
        <taxon>Alteromonadales</taxon>
        <taxon>Alteromonadaceae</taxon>
        <taxon>Alteromonas/Salinimonas group</taxon>
        <taxon>Alteromonas</taxon>
    </lineage>
</organism>
<name>A0ABT7SZB0_9ALTE</name>
<dbReference type="EMBL" id="JAUCBP010000011">
    <property type="protein sequence ID" value="MDM7861515.1"/>
    <property type="molecule type" value="Genomic_DNA"/>
</dbReference>
<accession>A0ABT7SZB0</accession>
<dbReference type="Proteomes" id="UP001234343">
    <property type="component" value="Unassembled WGS sequence"/>
</dbReference>
<dbReference type="SUPFAM" id="SSF52540">
    <property type="entry name" value="P-loop containing nucleoside triphosphate hydrolases"/>
    <property type="match status" value="1"/>
</dbReference>
<evidence type="ECO:0000313" key="1">
    <source>
        <dbReference type="EMBL" id="MDM7861515.1"/>
    </source>
</evidence>